<evidence type="ECO:0000313" key="2">
    <source>
        <dbReference type="Proteomes" id="UP000054785"/>
    </source>
</evidence>
<proteinExistence type="predicted"/>
<reference evidence="1 2" key="1">
    <citation type="submission" date="2015-11" db="EMBL/GenBank/DDBJ databases">
        <title>Genomic analysis of 38 Legionella species identifies large and diverse effector repertoires.</title>
        <authorList>
            <person name="Burstein D."/>
            <person name="Amaro F."/>
            <person name="Zusman T."/>
            <person name="Lifshitz Z."/>
            <person name="Cohen O."/>
            <person name="Gilbert J.A."/>
            <person name="Pupko T."/>
            <person name="Shuman H.A."/>
            <person name="Segal G."/>
        </authorList>
    </citation>
    <scope>NUCLEOTIDE SEQUENCE [LARGE SCALE GENOMIC DNA]</scope>
    <source>
        <strain evidence="1 2">ATCC 49504</strain>
    </source>
</reference>
<name>A0A0W0U3S8_9GAMM</name>
<dbReference type="AlphaFoldDB" id="A0A0W0U3S8"/>
<dbReference type="STRING" id="45065.Lgee_0703"/>
<evidence type="ECO:0000313" key="1">
    <source>
        <dbReference type="EMBL" id="KTD02374.1"/>
    </source>
</evidence>
<keyword evidence="2" id="KW-1185">Reference proteome</keyword>
<accession>A0A0W0U3S8</accession>
<gene>
    <name evidence="1" type="ORF">Lgee_0703</name>
</gene>
<sequence>MNKKNYIDFMAVGKNKFLYHPWRFLSKRAYILTSKQRDEIMDFQSHAVLILMLGTTFFLAKKRHHAQDLNFHNLMCCIGFFYYLIAFFYLSIRRHYIFKKCEAIRCERYNFSHYMKQLAPSRKITTIAICILFFLSVSILDLFVFRKFFSSESLDIGLLALAIFTGFLAFPTLIFFLIMMKYKLQNKYKLRRKDNIICNKK</sequence>
<dbReference type="RefSeq" id="WP_028385872.1">
    <property type="nucleotide sequence ID" value="NZ_CAAAHN010000009.1"/>
</dbReference>
<dbReference type="PATRIC" id="fig|45065.4.peg.746"/>
<protein>
    <submittedName>
        <fullName evidence="1">Uncharacterized protein</fullName>
    </submittedName>
</protein>
<comment type="caution">
    <text evidence="1">The sequence shown here is derived from an EMBL/GenBank/DDBJ whole genome shotgun (WGS) entry which is preliminary data.</text>
</comment>
<organism evidence="1 2">
    <name type="scientific">Legionella geestiana</name>
    <dbReference type="NCBI Taxonomy" id="45065"/>
    <lineage>
        <taxon>Bacteria</taxon>
        <taxon>Pseudomonadati</taxon>
        <taxon>Pseudomonadota</taxon>
        <taxon>Gammaproteobacteria</taxon>
        <taxon>Legionellales</taxon>
        <taxon>Legionellaceae</taxon>
        <taxon>Legionella</taxon>
    </lineage>
</organism>
<dbReference type="EMBL" id="LNYC01000020">
    <property type="protein sequence ID" value="KTD02374.1"/>
    <property type="molecule type" value="Genomic_DNA"/>
</dbReference>
<dbReference type="Proteomes" id="UP000054785">
    <property type="component" value="Unassembled WGS sequence"/>
</dbReference>